<proteinExistence type="predicted"/>
<evidence type="ECO:0000313" key="2">
    <source>
        <dbReference type="Proteomes" id="UP000649573"/>
    </source>
</evidence>
<name>A0ABQ2VIF6_9PSEU</name>
<dbReference type="EMBL" id="BMRE01000112">
    <property type="protein sequence ID" value="GGU87335.1"/>
    <property type="molecule type" value="Genomic_DNA"/>
</dbReference>
<comment type="caution">
    <text evidence="1">The sequence shown here is derived from an EMBL/GenBank/DDBJ whole genome shotgun (WGS) entry which is preliminary data.</text>
</comment>
<dbReference type="Proteomes" id="UP000649573">
    <property type="component" value="Unassembled WGS sequence"/>
</dbReference>
<sequence length="85" mass="9458">MSTTTPRDDTAEQPPSLSEALAVWTERTPDPHAAHEVVAAWFDLKVELLAPITSDPDHPEHDQARHFAAKAVQSAHALRDKENQR</sequence>
<keyword evidence="2" id="KW-1185">Reference proteome</keyword>
<protein>
    <submittedName>
        <fullName evidence="1">Uncharacterized protein</fullName>
    </submittedName>
</protein>
<gene>
    <name evidence="1" type="ORF">GCM10010178_91450</name>
</gene>
<reference evidence="2" key="1">
    <citation type="journal article" date="2019" name="Int. J. Syst. Evol. Microbiol.">
        <title>The Global Catalogue of Microorganisms (GCM) 10K type strain sequencing project: providing services to taxonomists for standard genome sequencing and annotation.</title>
        <authorList>
            <consortium name="The Broad Institute Genomics Platform"/>
            <consortium name="The Broad Institute Genome Sequencing Center for Infectious Disease"/>
            <person name="Wu L."/>
            <person name="Ma J."/>
        </authorList>
    </citation>
    <scope>NUCLEOTIDE SEQUENCE [LARGE SCALE GENOMIC DNA]</scope>
    <source>
        <strain evidence="2">JCM 3296</strain>
    </source>
</reference>
<accession>A0ABQ2VIF6</accession>
<evidence type="ECO:0000313" key="1">
    <source>
        <dbReference type="EMBL" id="GGU87335.1"/>
    </source>
</evidence>
<dbReference type="RefSeq" id="WP_189260050.1">
    <property type="nucleotide sequence ID" value="NZ_BMRE01000112.1"/>
</dbReference>
<organism evidence="1 2">
    <name type="scientific">Lentzea flava</name>
    <dbReference type="NCBI Taxonomy" id="103732"/>
    <lineage>
        <taxon>Bacteria</taxon>
        <taxon>Bacillati</taxon>
        <taxon>Actinomycetota</taxon>
        <taxon>Actinomycetes</taxon>
        <taxon>Pseudonocardiales</taxon>
        <taxon>Pseudonocardiaceae</taxon>
        <taxon>Lentzea</taxon>
    </lineage>
</organism>